<gene>
    <name evidence="1" type="ORF">Pint_11359</name>
</gene>
<keyword evidence="2" id="KW-1185">Reference proteome</keyword>
<organism evidence="1 2">
    <name type="scientific">Pistacia integerrima</name>
    <dbReference type="NCBI Taxonomy" id="434235"/>
    <lineage>
        <taxon>Eukaryota</taxon>
        <taxon>Viridiplantae</taxon>
        <taxon>Streptophyta</taxon>
        <taxon>Embryophyta</taxon>
        <taxon>Tracheophyta</taxon>
        <taxon>Spermatophyta</taxon>
        <taxon>Magnoliopsida</taxon>
        <taxon>eudicotyledons</taxon>
        <taxon>Gunneridae</taxon>
        <taxon>Pentapetalae</taxon>
        <taxon>rosids</taxon>
        <taxon>malvids</taxon>
        <taxon>Sapindales</taxon>
        <taxon>Anacardiaceae</taxon>
        <taxon>Pistacia</taxon>
    </lineage>
</organism>
<comment type="caution">
    <text evidence="1">The sequence shown here is derived from an EMBL/GenBank/DDBJ whole genome shotgun (WGS) entry which is preliminary data.</text>
</comment>
<accession>A0ACC0XFD5</accession>
<dbReference type="EMBL" id="CM047747">
    <property type="protein sequence ID" value="KAJ0016462.1"/>
    <property type="molecule type" value="Genomic_DNA"/>
</dbReference>
<protein>
    <submittedName>
        <fullName evidence="1">Uncharacterized protein</fullName>
    </submittedName>
</protein>
<evidence type="ECO:0000313" key="1">
    <source>
        <dbReference type="EMBL" id="KAJ0016462.1"/>
    </source>
</evidence>
<proteinExistence type="predicted"/>
<evidence type="ECO:0000313" key="2">
    <source>
        <dbReference type="Proteomes" id="UP001163603"/>
    </source>
</evidence>
<dbReference type="Proteomes" id="UP001163603">
    <property type="component" value="Chromosome 12"/>
</dbReference>
<sequence>MFRMGDRVGRPAYNKKKLLLYAIISVGGNIVYPQVGEVRALFRCLEGGCQTSVSSIDPRAPDVIADVFRHLSPHVQACVLDLLKVALTCLDNVTDTDGSLRAMRAKIANFLANNMNQNWPRDLHEKVARSL</sequence>
<name>A0ACC0XFD5_9ROSI</name>
<reference evidence="2" key="1">
    <citation type="journal article" date="2023" name="G3 (Bethesda)">
        <title>Genome assembly and association tests identify interacting loci associated with vigor, precocity, and sex in interspecific pistachio rootstocks.</title>
        <authorList>
            <person name="Palmer W."/>
            <person name="Jacygrad E."/>
            <person name="Sagayaradj S."/>
            <person name="Cavanaugh K."/>
            <person name="Han R."/>
            <person name="Bertier L."/>
            <person name="Beede B."/>
            <person name="Kafkas S."/>
            <person name="Golino D."/>
            <person name="Preece J."/>
            <person name="Michelmore R."/>
        </authorList>
    </citation>
    <scope>NUCLEOTIDE SEQUENCE [LARGE SCALE GENOMIC DNA]</scope>
</reference>